<reference evidence="2 3" key="1">
    <citation type="submission" date="2020-04" db="EMBL/GenBank/DDBJ databases">
        <authorList>
            <person name="Alioto T."/>
            <person name="Alioto T."/>
            <person name="Gomez Garrido J."/>
        </authorList>
    </citation>
    <scope>NUCLEOTIDE SEQUENCE [LARGE SCALE GENOMIC DNA]</scope>
</reference>
<accession>A0A8S1DS13</accession>
<proteinExistence type="predicted"/>
<protein>
    <submittedName>
        <fullName evidence="2">Uncharacterized protein</fullName>
    </submittedName>
</protein>
<dbReference type="EMBL" id="CADEPI010000325">
    <property type="protein sequence ID" value="CAB3383830.1"/>
    <property type="molecule type" value="Genomic_DNA"/>
</dbReference>
<keyword evidence="1" id="KW-0812">Transmembrane</keyword>
<evidence type="ECO:0000313" key="3">
    <source>
        <dbReference type="Proteomes" id="UP000494165"/>
    </source>
</evidence>
<comment type="caution">
    <text evidence="2">The sequence shown here is derived from an EMBL/GenBank/DDBJ whole genome shotgun (WGS) entry which is preliminary data.</text>
</comment>
<keyword evidence="1" id="KW-0472">Membrane</keyword>
<organism evidence="2 3">
    <name type="scientific">Cloeon dipterum</name>
    <dbReference type="NCBI Taxonomy" id="197152"/>
    <lineage>
        <taxon>Eukaryota</taxon>
        <taxon>Metazoa</taxon>
        <taxon>Ecdysozoa</taxon>
        <taxon>Arthropoda</taxon>
        <taxon>Hexapoda</taxon>
        <taxon>Insecta</taxon>
        <taxon>Pterygota</taxon>
        <taxon>Palaeoptera</taxon>
        <taxon>Ephemeroptera</taxon>
        <taxon>Pisciforma</taxon>
        <taxon>Baetidae</taxon>
        <taxon>Cloeon</taxon>
    </lineage>
</organism>
<sequence>MNSFVEFVILLITFAVIIVICTGIFHLWSCFRVWRKDQRPPGPYHLKNIIAHSPPPVQQTRHIFQEDLDEISIDGSSF</sequence>
<evidence type="ECO:0000313" key="2">
    <source>
        <dbReference type="EMBL" id="CAB3383830.1"/>
    </source>
</evidence>
<name>A0A8S1DS13_9INSE</name>
<keyword evidence="1" id="KW-1133">Transmembrane helix</keyword>
<evidence type="ECO:0000256" key="1">
    <source>
        <dbReference type="SAM" id="Phobius"/>
    </source>
</evidence>
<gene>
    <name evidence="2" type="ORF">CLODIP_2_CD03457</name>
</gene>
<keyword evidence="3" id="KW-1185">Reference proteome</keyword>
<feature type="transmembrane region" description="Helical" evidence="1">
    <location>
        <begin position="6"/>
        <end position="28"/>
    </location>
</feature>
<dbReference type="AlphaFoldDB" id="A0A8S1DS13"/>
<dbReference type="Proteomes" id="UP000494165">
    <property type="component" value="Unassembled WGS sequence"/>
</dbReference>